<evidence type="ECO:0000256" key="2">
    <source>
        <dbReference type="ARBA" id="ARBA00022737"/>
    </source>
</evidence>
<keyword evidence="2" id="KW-0677">Repeat</keyword>
<dbReference type="InterPro" id="IPR015943">
    <property type="entry name" value="WD40/YVTN_repeat-like_dom_sf"/>
</dbReference>
<reference evidence="4 5" key="1">
    <citation type="submission" date="2014-04" db="EMBL/GenBank/DDBJ databases">
        <authorList>
            <consortium name="DOE Joint Genome Institute"/>
            <person name="Kuo A."/>
            <person name="Girlanda M."/>
            <person name="Perotto S."/>
            <person name="Kohler A."/>
            <person name="Nagy L.G."/>
            <person name="Floudas D."/>
            <person name="Copeland A."/>
            <person name="Barry K.W."/>
            <person name="Cichocki N."/>
            <person name="Veneault-Fourrey C."/>
            <person name="LaButti K."/>
            <person name="Lindquist E.A."/>
            <person name="Lipzen A."/>
            <person name="Lundell T."/>
            <person name="Morin E."/>
            <person name="Murat C."/>
            <person name="Sun H."/>
            <person name="Tunlid A."/>
            <person name="Henrissat B."/>
            <person name="Grigoriev I.V."/>
            <person name="Hibbett D.S."/>
            <person name="Martin F."/>
            <person name="Nordberg H.P."/>
            <person name="Cantor M.N."/>
            <person name="Hua S.X."/>
        </authorList>
    </citation>
    <scope>NUCLEOTIDE SEQUENCE [LARGE SCALE GENOMIC DNA]</scope>
    <source>
        <strain evidence="4 5">MUT 4182</strain>
    </source>
</reference>
<dbReference type="Proteomes" id="UP000054248">
    <property type="component" value="Unassembled WGS sequence"/>
</dbReference>
<dbReference type="InterPro" id="IPR019775">
    <property type="entry name" value="WD40_repeat_CS"/>
</dbReference>
<dbReference type="PROSITE" id="PS50082">
    <property type="entry name" value="WD_REPEATS_2"/>
    <property type="match status" value="2"/>
</dbReference>
<dbReference type="OrthoDB" id="674604at2759"/>
<gene>
    <name evidence="4" type="ORF">M407DRAFT_87033</name>
</gene>
<sequence>IWSVCLSPDGKLLASASVDKTIRLWNTETRALVGEPLTGHRDDVNSVCFSPDGKVLASGSNDGTVRLWDTRIPSS</sequence>
<dbReference type="InterPro" id="IPR001680">
    <property type="entry name" value="WD40_rpt"/>
</dbReference>
<reference evidence="5" key="2">
    <citation type="submission" date="2015-01" db="EMBL/GenBank/DDBJ databases">
        <title>Evolutionary Origins and Diversification of the Mycorrhizal Mutualists.</title>
        <authorList>
            <consortium name="DOE Joint Genome Institute"/>
            <consortium name="Mycorrhizal Genomics Consortium"/>
            <person name="Kohler A."/>
            <person name="Kuo A."/>
            <person name="Nagy L.G."/>
            <person name="Floudas D."/>
            <person name="Copeland A."/>
            <person name="Barry K.W."/>
            <person name="Cichocki N."/>
            <person name="Veneault-Fourrey C."/>
            <person name="LaButti K."/>
            <person name="Lindquist E.A."/>
            <person name="Lipzen A."/>
            <person name="Lundell T."/>
            <person name="Morin E."/>
            <person name="Murat C."/>
            <person name="Riley R."/>
            <person name="Ohm R."/>
            <person name="Sun H."/>
            <person name="Tunlid A."/>
            <person name="Henrissat B."/>
            <person name="Grigoriev I.V."/>
            <person name="Hibbett D.S."/>
            <person name="Martin F."/>
        </authorList>
    </citation>
    <scope>NUCLEOTIDE SEQUENCE [LARGE SCALE GENOMIC DNA]</scope>
    <source>
        <strain evidence="5">MUT 4182</strain>
    </source>
</reference>
<feature type="repeat" description="WD" evidence="3">
    <location>
        <begin position="37"/>
        <end position="75"/>
    </location>
</feature>
<protein>
    <submittedName>
        <fullName evidence="4">Uncharacterized protein</fullName>
    </submittedName>
</protein>
<dbReference type="InterPro" id="IPR036322">
    <property type="entry name" value="WD40_repeat_dom_sf"/>
</dbReference>
<dbReference type="HOGENOM" id="CLU_000288_57_30_1"/>
<dbReference type="SUPFAM" id="SSF50978">
    <property type="entry name" value="WD40 repeat-like"/>
    <property type="match status" value="1"/>
</dbReference>
<dbReference type="PANTHER" id="PTHR19848">
    <property type="entry name" value="WD40 REPEAT PROTEIN"/>
    <property type="match status" value="1"/>
</dbReference>
<keyword evidence="1 3" id="KW-0853">WD repeat</keyword>
<dbReference type="PANTHER" id="PTHR19848:SF8">
    <property type="entry name" value="F-BOX AND WD REPEAT DOMAIN CONTAINING 7"/>
    <property type="match status" value="1"/>
</dbReference>
<evidence type="ECO:0000256" key="1">
    <source>
        <dbReference type="ARBA" id="ARBA00022574"/>
    </source>
</evidence>
<dbReference type="Gene3D" id="2.130.10.10">
    <property type="entry name" value="YVTN repeat-like/Quinoprotein amine dehydrogenase"/>
    <property type="match status" value="1"/>
</dbReference>
<proteinExistence type="predicted"/>
<dbReference type="EMBL" id="KN824006">
    <property type="protein sequence ID" value="KIO15512.1"/>
    <property type="molecule type" value="Genomic_DNA"/>
</dbReference>
<dbReference type="PROSITE" id="PS00678">
    <property type="entry name" value="WD_REPEATS_1"/>
    <property type="match status" value="2"/>
</dbReference>
<evidence type="ECO:0000256" key="3">
    <source>
        <dbReference type="PROSITE-ProRule" id="PRU00221"/>
    </source>
</evidence>
<keyword evidence="5" id="KW-1185">Reference proteome</keyword>
<dbReference type="InterPro" id="IPR020472">
    <property type="entry name" value="WD40_PAC1"/>
</dbReference>
<dbReference type="PROSITE" id="PS50294">
    <property type="entry name" value="WD_REPEATS_REGION"/>
    <property type="match status" value="2"/>
</dbReference>
<dbReference type="STRING" id="1051891.A0A0C3L194"/>
<evidence type="ECO:0000313" key="5">
    <source>
        <dbReference type="Proteomes" id="UP000054248"/>
    </source>
</evidence>
<feature type="non-terminal residue" evidence="4">
    <location>
        <position position="1"/>
    </location>
</feature>
<name>A0A0C3L194_9AGAM</name>
<dbReference type="SMART" id="SM00320">
    <property type="entry name" value="WD40"/>
    <property type="match status" value="2"/>
</dbReference>
<dbReference type="AlphaFoldDB" id="A0A0C3L194"/>
<dbReference type="Pfam" id="PF00400">
    <property type="entry name" value="WD40"/>
    <property type="match status" value="2"/>
</dbReference>
<feature type="repeat" description="WD" evidence="3">
    <location>
        <begin position="1"/>
        <end position="35"/>
    </location>
</feature>
<organism evidence="4 5">
    <name type="scientific">Tulasnella calospora MUT 4182</name>
    <dbReference type="NCBI Taxonomy" id="1051891"/>
    <lineage>
        <taxon>Eukaryota</taxon>
        <taxon>Fungi</taxon>
        <taxon>Dikarya</taxon>
        <taxon>Basidiomycota</taxon>
        <taxon>Agaricomycotina</taxon>
        <taxon>Agaricomycetes</taxon>
        <taxon>Cantharellales</taxon>
        <taxon>Tulasnellaceae</taxon>
        <taxon>Tulasnella</taxon>
    </lineage>
</organism>
<accession>A0A0C3L194</accession>
<dbReference type="PRINTS" id="PR00320">
    <property type="entry name" value="GPROTEINBRPT"/>
</dbReference>
<evidence type="ECO:0000313" key="4">
    <source>
        <dbReference type="EMBL" id="KIO15512.1"/>
    </source>
</evidence>